<keyword evidence="2" id="KW-0408">Iron</keyword>
<evidence type="ECO:0000256" key="3">
    <source>
        <dbReference type="ARBA" id="ARBA00023242"/>
    </source>
</evidence>
<feature type="compositionally biased region" description="Polar residues" evidence="4">
    <location>
        <begin position="496"/>
        <end position="521"/>
    </location>
</feature>
<evidence type="ECO:0000313" key="7">
    <source>
        <dbReference type="Proteomes" id="UP000554235"/>
    </source>
</evidence>
<reference evidence="6 7" key="1">
    <citation type="submission" date="2020-01" db="EMBL/GenBank/DDBJ databases">
        <title>Identification and distribution of gene clusters putatively required for synthesis of sphingolipid metabolism inhibitors in phylogenetically diverse species of the filamentous fungus Fusarium.</title>
        <authorList>
            <person name="Kim H.-S."/>
            <person name="Busman M."/>
            <person name="Brown D.W."/>
            <person name="Divon H."/>
            <person name="Uhlig S."/>
            <person name="Proctor R.H."/>
        </authorList>
    </citation>
    <scope>NUCLEOTIDE SEQUENCE [LARGE SCALE GENOMIC DNA]</scope>
    <source>
        <strain evidence="6 7">NRRL 20459</strain>
    </source>
</reference>
<comment type="caution">
    <text evidence="6">The sequence shown here is derived from an EMBL/GenBank/DDBJ whole genome shotgun (WGS) entry which is preliminary data.</text>
</comment>
<feature type="domain" description="Xylanolytic transcriptional activator regulatory" evidence="5">
    <location>
        <begin position="714"/>
        <end position="793"/>
    </location>
</feature>
<dbReference type="OrthoDB" id="4116913at2759"/>
<evidence type="ECO:0000256" key="2">
    <source>
        <dbReference type="ARBA" id="ARBA00023004"/>
    </source>
</evidence>
<name>A0A8H4KX10_9HYPO</name>
<dbReference type="SMART" id="SM00906">
    <property type="entry name" value="Fungal_trans"/>
    <property type="match status" value="1"/>
</dbReference>
<dbReference type="InterPro" id="IPR015915">
    <property type="entry name" value="Kelch-typ_b-propeller"/>
</dbReference>
<dbReference type="CDD" id="cd12148">
    <property type="entry name" value="fungal_TF_MHR"/>
    <property type="match status" value="1"/>
</dbReference>
<dbReference type="Pfam" id="PF24681">
    <property type="entry name" value="Kelch_KLHDC2_KLHL20_DRC7"/>
    <property type="match status" value="1"/>
</dbReference>
<proteinExistence type="predicted"/>
<dbReference type="InterPro" id="IPR007219">
    <property type="entry name" value="XnlR_reg_dom"/>
</dbReference>
<evidence type="ECO:0000259" key="5">
    <source>
        <dbReference type="SMART" id="SM00906"/>
    </source>
</evidence>
<dbReference type="Proteomes" id="UP000554235">
    <property type="component" value="Unassembled WGS sequence"/>
</dbReference>
<feature type="region of interest" description="Disordered" evidence="4">
    <location>
        <begin position="459"/>
        <end position="521"/>
    </location>
</feature>
<dbReference type="SUPFAM" id="SSF50965">
    <property type="entry name" value="Galactose oxidase, central domain"/>
    <property type="match status" value="1"/>
</dbReference>
<organism evidence="6 7">
    <name type="scientific">Fusarium albosuccineum</name>
    <dbReference type="NCBI Taxonomy" id="1237068"/>
    <lineage>
        <taxon>Eukaryota</taxon>
        <taxon>Fungi</taxon>
        <taxon>Dikarya</taxon>
        <taxon>Ascomycota</taxon>
        <taxon>Pezizomycotina</taxon>
        <taxon>Sordariomycetes</taxon>
        <taxon>Hypocreomycetidae</taxon>
        <taxon>Hypocreales</taxon>
        <taxon>Nectriaceae</taxon>
        <taxon>Fusarium</taxon>
        <taxon>Fusarium decemcellulare species complex</taxon>
    </lineage>
</organism>
<feature type="compositionally biased region" description="Polar residues" evidence="4">
    <location>
        <begin position="459"/>
        <end position="481"/>
    </location>
</feature>
<dbReference type="SUPFAM" id="SSF117281">
    <property type="entry name" value="Kelch motif"/>
    <property type="match status" value="1"/>
</dbReference>
<accession>A0A8H4KX10</accession>
<dbReference type="PANTHER" id="PTHR47435:SF4">
    <property type="entry name" value="KELCH REPEAT PROTEIN (AFU_ORTHOLOGUE AFUA_5G12780)"/>
    <property type="match status" value="1"/>
</dbReference>
<sequence>MAAISKLPLASWARIAASVRLYRSSQAVSVVGQKVYIFGGELVPREPVDNRIDIVNIGQDQEYGVQTLPAPATAPTPRVGTPSTTINQDLYLFSGRGGVDMKPVEENGAIWSYEVSNAQWSLIEPADSSSPFPSGRSYHCITSDGSNSIYVQSGCPEAGRLSDLWKFDLTNKTWTELAPAPGPARGGASIAFSNGKLYRVNGFDGKTEQGGSVDVFDIAAGSWSTISYKPDGINGPEPRSVSTLLPVTVQGKVYLVAMFGERDPSTLGHAGAGKMLSDAWAFDVQEGVWQKVETESEVPNARGWFDADVAKDEAGNDIIVVHGGLGEDNQRLGDVWRLSDEDKPATLQRILADRSVESRQKTSASVCRASDSARLHADQHRNESTYCHENIPLFAEAESKNRFMEASAIEDHQNHPESDAPITHETLTTSFYHIIMTSFCPALVNDVQELFRRVQDLESTLSRTDSPHQSSSRATLGSLASTPLPDQGDLVPDTTPPSISAHSIPESQPPSLSSPTAHSQPNQPFRDLGCVSHYLGQNWYHKGIPILSERGRQWLLWRTGQHVSFERFHLFGSASSPNPGTLTQHTVQELCQLPDRHVVESILDIYFRSAFRLVYPILDRVLIEETLKIAYERRDDSLSSRSQLSAMTCILAALSLSSRFKGSEAIPSSVKIDEYAAKAQSLLGHVSGEINLEVLQTVLMLQVYRTSTGEWETATTLHAIACRMVCSLGGHFRQPAKPYDPSIFSTERRSQHTRTLFWLSYVFDKDISLRSGQPPLLIEDYCDLTPPDNYTMRYNPLTTPGQDMGNDGTTYEGLVPYFQGDLGLGRVKEQACLLLYSPKAFNLDDCQLLLHIRHLDNELENWRSSIPSDYRPKLAIQPGCPLFPPEMNMPQRMRCAHLQLEYHYVMTAIHTAVRRCGKAYAKVTDLPDDLHSVFHSSSDLALEASRSTLSLLKNHLKESEDGTFW</sequence>
<evidence type="ECO:0000256" key="4">
    <source>
        <dbReference type="SAM" id="MobiDB-lite"/>
    </source>
</evidence>
<evidence type="ECO:0000256" key="1">
    <source>
        <dbReference type="ARBA" id="ARBA00022737"/>
    </source>
</evidence>
<dbReference type="EMBL" id="JAADYS010002334">
    <property type="protein sequence ID" value="KAF4458842.1"/>
    <property type="molecule type" value="Genomic_DNA"/>
</dbReference>
<evidence type="ECO:0000313" key="6">
    <source>
        <dbReference type="EMBL" id="KAF4458842.1"/>
    </source>
</evidence>
<dbReference type="InterPro" id="IPR011043">
    <property type="entry name" value="Gal_Oxase/kelch_b-propeller"/>
</dbReference>
<dbReference type="PANTHER" id="PTHR47435">
    <property type="entry name" value="KELCH REPEAT PROTEIN (AFU_ORTHOLOGUE AFUA_5G12780)"/>
    <property type="match status" value="1"/>
</dbReference>
<protein>
    <submittedName>
        <fullName evidence="6">Nitrile-specifier 5</fullName>
    </submittedName>
</protein>
<dbReference type="GO" id="GO:0019760">
    <property type="term" value="P:glucosinolate metabolic process"/>
    <property type="evidence" value="ECO:0007669"/>
    <property type="project" value="UniProtKB-ARBA"/>
</dbReference>
<keyword evidence="3" id="KW-0539">Nucleus</keyword>
<dbReference type="GO" id="GO:0008270">
    <property type="term" value="F:zinc ion binding"/>
    <property type="evidence" value="ECO:0007669"/>
    <property type="project" value="InterPro"/>
</dbReference>
<gene>
    <name evidence="6" type="ORF">FALBO_14413</name>
</gene>
<dbReference type="GO" id="GO:0003677">
    <property type="term" value="F:DNA binding"/>
    <property type="evidence" value="ECO:0007669"/>
    <property type="project" value="InterPro"/>
</dbReference>
<keyword evidence="7" id="KW-1185">Reference proteome</keyword>
<dbReference type="GO" id="GO:0006351">
    <property type="term" value="P:DNA-templated transcription"/>
    <property type="evidence" value="ECO:0007669"/>
    <property type="project" value="InterPro"/>
</dbReference>
<dbReference type="Pfam" id="PF04082">
    <property type="entry name" value="Fungal_trans"/>
    <property type="match status" value="1"/>
</dbReference>
<keyword evidence="1" id="KW-0677">Repeat</keyword>
<dbReference type="Gene3D" id="2.120.10.80">
    <property type="entry name" value="Kelch-type beta propeller"/>
    <property type="match status" value="2"/>
</dbReference>
<dbReference type="AlphaFoldDB" id="A0A8H4KX10"/>